<evidence type="ECO:0000256" key="4">
    <source>
        <dbReference type="ARBA" id="ARBA00023136"/>
    </source>
</evidence>
<dbReference type="OrthoDB" id="1911792at2759"/>
<dbReference type="EMBL" id="GG663749">
    <property type="protein sequence ID" value="EEH52103.1"/>
    <property type="molecule type" value="Genomic_DNA"/>
</dbReference>
<gene>
    <name evidence="6" type="ORF">MICPUCDRAFT_53682</name>
</gene>
<protein>
    <submittedName>
        <fullName evidence="6">Predicted protein</fullName>
    </submittedName>
</protein>
<evidence type="ECO:0000256" key="5">
    <source>
        <dbReference type="SAM" id="SignalP"/>
    </source>
</evidence>
<dbReference type="RefSeq" id="XP_003063730.1">
    <property type="nucleotide sequence ID" value="XM_003063684.1"/>
</dbReference>
<dbReference type="GO" id="GO:0015095">
    <property type="term" value="F:magnesium ion transmembrane transporter activity"/>
    <property type="evidence" value="ECO:0007669"/>
    <property type="project" value="InterPro"/>
</dbReference>
<dbReference type="Pfam" id="PF05653">
    <property type="entry name" value="Mg_trans_NIPA"/>
    <property type="match status" value="1"/>
</dbReference>
<keyword evidence="5" id="KW-0732">Signal</keyword>
<evidence type="ECO:0000313" key="7">
    <source>
        <dbReference type="Proteomes" id="UP000001876"/>
    </source>
</evidence>
<dbReference type="Proteomes" id="UP000001876">
    <property type="component" value="Unassembled WGS sequence"/>
</dbReference>
<feature type="signal peptide" evidence="5">
    <location>
        <begin position="1"/>
        <end position="22"/>
    </location>
</feature>
<accession>C1N7G2</accession>
<dbReference type="KEGG" id="mpp:MICPUCDRAFT_53682"/>
<dbReference type="InterPro" id="IPR008521">
    <property type="entry name" value="Mg_trans_NIPA"/>
</dbReference>
<keyword evidence="7" id="KW-1185">Reference proteome</keyword>
<dbReference type="GeneID" id="9689335"/>
<name>C1N7G2_MICPC</name>
<feature type="chain" id="PRO_5002912372" evidence="5">
    <location>
        <begin position="23"/>
        <end position="119"/>
    </location>
</feature>
<dbReference type="AlphaFoldDB" id="C1N7G2"/>
<reference evidence="6 7" key="1">
    <citation type="journal article" date="2009" name="Science">
        <title>Green evolution and dynamic adaptations revealed by genomes of the marine picoeukaryotes Micromonas.</title>
        <authorList>
            <person name="Worden A.Z."/>
            <person name="Lee J.H."/>
            <person name="Mock T."/>
            <person name="Rouze P."/>
            <person name="Simmons M.P."/>
            <person name="Aerts A.L."/>
            <person name="Allen A.E."/>
            <person name="Cuvelier M.L."/>
            <person name="Derelle E."/>
            <person name="Everett M.V."/>
            <person name="Foulon E."/>
            <person name="Grimwood J."/>
            <person name="Gundlach H."/>
            <person name="Henrissat B."/>
            <person name="Napoli C."/>
            <person name="McDonald S.M."/>
            <person name="Parker M.S."/>
            <person name="Rombauts S."/>
            <person name="Salamov A."/>
            <person name="Von Dassow P."/>
            <person name="Badger J.H."/>
            <person name="Coutinho P.M."/>
            <person name="Demir E."/>
            <person name="Dubchak I."/>
            <person name="Gentemann C."/>
            <person name="Eikrem W."/>
            <person name="Gready J.E."/>
            <person name="John U."/>
            <person name="Lanier W."/>
            <person name="Lindquist E.A."/>
            <person name="Lucas S."/>
            <person name="Mayer K.F."/>
            <person name="Moreau H."/>
            <person name="Not F."/>
            <person name="Otillar R."/>
            <person name="Panaud O."/>
            <person name="Pangilinan J."/>
            <person name="Paulsen I."/>
            <person name="Piegu B."/>
            <person name="Poliakov A."/>
            <person name="Robbens S."/>
            <person name="Schmutz J."/>
            <person name="Toulza E."/>
            <person name="Wyss T."/>
            <person name="Zelensky A."/>
            <person name="Zhou K."/>
            <person name="Armbrust E.V."/>
            <person name="Bhattacharya D."/>
            <person name="Goodenough U.W."/>
            <person name="Van de Peer Y."/>
            <person name="Grigoriev I.V."/>
        </authorList>
    </citation>
    <scope>NUCLEOTIDE SEQUENCE [LARGE SCALE GENOMIC DNA]</scope>
    <source>
        <strain evidence="6 7">CCMP1545</strain>
    </source>
</reference>
<proteinExistence type="predicted"/>
<dbReference type="GO" id="GO:0005769">
    <property type="term" value="C:early endosome"/>
    <property type="evidence" value="ECO:0007669"/>
    <property type="project" value="UniProtKB-SubCell"/>
</dbReference>
<evidence type="ECO:0000313" key="6">
    <source>
        <dbReference type="EMBL" id="EEH52103.1"/>
    </source>
</evidence>
<keyword evidence="3" id="KW-1133">Transmembrane helix</keyword>
<keyword evidence="2" id="KW-0812">Transmembrane</keyword>
<evidence type="ECO:0000256" key="2">
    <source>
        <dbReference type="ARBA" id="ARBA00022692"/>
    </source>
</evidence>
<dbReference type="GO" id="GO:0016020">
    <property type="term" value="C:membrane"/>
    <property type="evidence" value="ECO:0007669"/>
    <property type="project" value="UniProtKB-SubCell"/>
</dbReference>
<keyword evidence="4" id="KW-0472">Membrane</keyword>
<sequence length="119" mass="12391">MVAVLAVLIVAVAASCVNVGKALQKQGTKSLPREISLVTLPTYLADATWRRGLVLDICGGLLMVVALAIAPVSLVQPVASGGVAVLAVYSHVHLEEKLATVRCIHWSPYDPVGVVNAVP</sequence>
<evidence type="ECO:0000256" key="1">
    <source>
        <dbReference type="ARBA" id="ARBA00004141"/>
    </source>
</evidence>
<organism evidence="7">
    <name type="scientific">Micromonas pusilla (strain CCMP1545)</name>
    <name type="common">Picoplanktonic green alga</name>
    <dbReference type="NCBI Taxonomy" id="564608"/>
    <lineage>
        <taxon>Eukaryota</taxon>
        <taxon>Viridiplantae</taxon>
        <taxon>Chlorophyta</taxon>
        <taxon>Mamiellophyceae</taxon>
        <taxon>Mamiellales</taxon>
        <taxon>Mamiellaceae</taxon>
        <taxon>Micromonas</taxon>
    </lineage>
</organism>
<comment type="subcellular location">
    <subcellularLocation>
        <location evidence="1">Membrane</location>
        <topology evidence="1">Multi-pass membrane protein</topology>
    </subcellularLocation>
</comment>
<evidence type="ECO:0000256" key="3">
    <source>
        <dbReference type="ARBA" id="ARBA00022989"/>
    </source>
</evidence>